<name>A0A6H0UFV8_9LACT</name>
<evidence type="ECO:0000313" key="2">
    <source>
        <dbReference type="EMBL" id="QIW53663.1"/>
    </source>
</evidence>
<proteinExistence type="predicted"/>
<gene>
    <name evidence="2" type="ORF">GU336_05635</name>
</gene>
<evidence type="ECO:0000313" key="3">
    <source>
        <dbReference type="Proteomes" id="UP000501945"/>
    </source>
</evidence>
<dbReference type="Proteomes" id="UP000501945">
    <property type="component" value="Chromosome"/>
</dbReference>
<feature type="transmembrane region" description="Helical" evidence="1">
    <location>
        <begin position="12"/>
        <end position="30"/>
    </location>
</feature>
<sequence length="143" mass="16674">MANLDLQFAKKSNYVLLVYFLSLFLTYTKYPSAESHFKFTSYNAFQTVVKSPFNDKEWLTLILLVLSIISYIILRFFIKKYRQYGNIILLTSFIWFSLLQLSPSIIAGGKVYLQFYGIGFWLSTSLGIIFLIMDLLETKNLKS</sequence>
<dbReference type="EMBL" id="CP047616">
    <property type="protein sequence ID" value="QIW53663.1"/>
    <property type="molecule type" value="Genomic_DNA"/>
</dbReference>
<protein>
    <submittedName>
        <fullName evidence="2">Uncharacterized protein</fullName>
    </submittedName>
</protein>
<feature type="transmembrane region" description="Helical" evidence="1">
    <location>
        <begin position="113"/>
        <end position="136"/>
    </location>
</feature>
<dbReference type="RefSeq" id="WP_167838661.1">
    <property type="nucleotide sequence ID" value="NZ_CP047616.1"/>
</dbReference>
<reference evidence="2 3" key="1">
    <citation type="submission" date="2019-12" db="EMBL/GenBank/DDBJ databases">
        <title>Whole genome sequences of Lactococcus raffinolactis strains isolated from sewage.</title>
        <authorList>
            <person name="Ybazeta G."/>
            <person name="Ross M."/>
            <person name="Brabant-Kirwan D."/>
            <person name="Saleh M."/>
            <person name="Dillon J.A."/>
            <person name="Splinter K."/>
            <person name="Nokhbeh R."/>
        </authorList>
    </citation>
    <scope>NUCLEOTIDE SEQUENCE [LARGE SCALE GENOMIC DNA]</scope>
    <source>
        <strain evidence="2 3">Lr_19_5</strain>
    </source>
</reference>
<keyword evidence="1" id="KW-0812">Transmembrane</keyword>
<keyword evidence="1" id="KW-0472">Membrane</keyword>
<feature type="transmembrane region" description="Helical" evidence="1">
    <location>
        <begin position="58"/>
        <end position="78"/>
    </location>
</feature>
<evidence type="ECO:0000256" key="1">
    <source>
        <dbReference type="SAM" id="Phobius"/>
    </source>
</evidence>
<keyword evidence="1" id="KW-1133">Transmembrane helix</keyword>
<feature type="transmembrane region" description="Helical" evidence="1">
    <location>
        <begin position="87"/>
        <end position="107"/>
    </location>
</feature>
<dbReference type="AlphaFoldDB" id="A0A6H0UFV8"/>
<accession>A0A6H0UFV8</accession>
<organism evidence="2 3">
    <name type="scientific">Pseudolactococcus raffinolactis</name>
    <dbReference type="NCBI Taxonomy" id="1366"/>
    <lineage>
        <taxon>Bacteria</taxon>
        <taxon>Bacillati</taxon>
        <taxon>Bacillota</taxon>
        <taxon>Bacilli</taxon>
        <taxon>Lactobacillales</taxon>
        <taxon>Streptococcaceae</taxon>
        <taxon>Pseudolactococcus</taxon>
    </lineage>
</organism>